<accession>W7TP40</accession>
<evidence type="ECO:0000313" key="4">
    <source>
        <dbReference type="Proteomes" id="UP000019335"/>
    </source>
</evidence>
<proteinExistence type="predicted"/>
<keyword evidence="4" id="KW-1185">Reference proteome</keyword>
<name>W7TP40_9STRA</name>
<feature type="compositionally biased region" description="Basic and acidic residues" evidence="1">
    <location>
        <begin position="107"/>
        <end position="116"/>
    </location>
</feature>
<evidence type="ECO:0000256" key="2">
    <source>
        <dbReference type="SAM" id="Phobius"/>
    </source>
</evidence>
<dbReference type="EMBL" id="AZIL01000975">
    <property type="protein sequence ID" value="EWM25263.1"/>
    <property type="molecule type" value="Genomic_DNA"/>
</dbReference>
<organism evidence="3 4">
    <name type="scientific">Nannochloropsis gaditana</name>
    <dbReference type="NCBI Taxonomy" id="72520"/>
    <lineage>
        <taxon>Eukaryota</taxon>
        <taxon>Sar</taxon>
        <taxon>Stramenopiles</taxon>
        <taxon>Ochrophyta</taxon>
        <taxon>Eustigmatophyceae</taxon>
        <taxon>Eustigmatales</taxon>
        <taxon>Monodopsidaceae</taxon>
        <taxon>Nannochloropsis</taxon>
    </lineage>
</organism>
<sequence length="116" mass="12991">MRQSRHTAAASSRITRLLPVATISRSKQPRRVSLVLLVVHCYFYSLVSCVSEAFVFPATGARGSCRTPGQITRCPPPHLGKTMERLTSGKHRGTAGPYRSPLRFKKKDSDHDRWGR</sequence>
<evidence type="ECO:0000313" key="3">
    <source>
        <dbReference type="EMBL" id="EWM25263.1"/>
    </source>
</evidence>
<keyword evidence="2" id="KW-1133">Transmembrane helix</keyword>
<reference evidence="3 4" key="1">
    <citation type="journal article" date="2014" name="Mol. Plant">
        <title>Chromosome Scale Genome Assembly and Transcriptome Profiling of Nannochloropsis gaditana in Nitrogen Depletion.</title>
        <authorList>
            <person name="Corteggiani Carpinelli E."/>
            <person name="Telatin A."/>
            <person name="Vitulo N."/>
            <person name="Forcato C."/>
            <person name="D'Angelo M."/>
            <person name="Schiavon R."/>
            <person name="Vezzi A."/>
            <person name="Giacometti G.M."/>
            <person name="Morosinotto T."/>
            <person name="Valle G."/>
        </authorList>
    </citation>
    <scope>NUCLEOTIDE SEQUENCE [LARGE SCALE GENOMIC DNA]</scope>
    <source>
        <strain evidence="3 4">B-31</strain>
    </source>
</reference>
<keyword evidence="2" id="KW-0472">Membrane</keyword>
<feature type="region of interest" description="Disordered" evidence="1">
    <location>
        <begin position="72"/>
        <end position="116"/>
    </location>
</feature>
<evidence type="ECO:0000256" key="1">
    <source>
        <dbReference type="SAM" id="MobiDB-lite"/>
    </source>
</evidence>
<keyword evidence="2" id="KW-0812">Transmembrane</keyword>
<gene>
    <name evidence="3" type="ORF">Naga_101559g2</name>
</gene>
<dbReference type="Proteomes" id="UP000019335">
    <property type="component" value="Chromosome 11"/>
</dbReference>
<protein>
    <submittedName>
        <fullName evidence="3">Uncharacterized protein</fullName>
    </submittedName>
</protein>
<dbReference type="AlphaFoldDB" id="W7TP40"/>
<feature type="non-terminal residue" evidence="3">
    <location>
        <position position="116"/>
    </location>
</feature>
<feature type="transmembrane region" description="Helical" evidence="2">
    <location>
        <begin position="34"/>
        <end position="56"/>
    </location>
</feature>
<comment type="caution">
    <text evidence="3">The sequence shown here is derived from an EMBL/GenBank/DDBJ whole genome shotgun (WGS) entry which is preliminary data.</text>
</comment>